<dbReference type="InterPro" id="IPR050093">
    <property type="entry name" value="ABC_SmlMolc_Importer"/>
</dbReference>
<dbReference type="InterPro" id="IPR017871">
    <property type="entry name" value="ABC_transporter-like_CS"/>
</dbReference>
<name>A0A3N4Z4V8_9MICO</name>
<gene>
    <name evidence="6" type="ORF">EDD32_1414</name>
</gene>
<dbReference type="AlphaFoldDB" id="A0A3N4Z4V8"/>
<dbReference type="RefSeq" id="WP_123916173.1">
    <property type="nucleotide sequence ID" value="NZ_RKRA01000001.1"/>
</dbReference>
<comment type="caution">
    <text evidence="6">The sequence shown here is derived from an EMBL/GenBank/DDBJ whole genome shotgun (WGS) entry which is preliminary data.</text>
</comment>
<dbReference type="SMART" id="SM00382">
    <property type="entry name" value="AAA"/>
    <property type="match status" value="1"/>
</dbReference>
<dbReference type="InterPro" id="IPR003593">
    <property type="entry name" value="AAA+_ATPase"/>
</dbReference>
<dbReference type="SUPFAM" id="SSF50331">
    <property type="entry name" value="MOP-like"/>
    <property type="match status" value="1"/>
</dbReference>
<dbReference type="PANTHER" id="PTHR42781:SF4">
    <property type="entry name" value="SPERMIDINE_PUTRESCINE IMPORT ATP-BINDING PROTEIN POTA"/>
    <property type="match status" value="1"/>
</dbReference>
<evidence type="ECO:0000313" key="7">
    <source>
        <dbReference type="Proteomes" id="UP000280726"/>
    </source>
</evidence>
<evidence type="ECO:0000313" key="6">
    <source>
        <dbReference type="EMBL" id="RPF26954.1"/>
    </source>
</evidence>
<dbReference type="InterPro" id="IPR013611">
    <property type="entry name" value="Transp-assoc_OB_typ2"/>
</dbReference>
<sequence>MAEGAKTPEPFLRVDGLTVGYGDTPVLKDVSLEVAEGEFVSILGPSGCGKTTLLKTIAGFVPAGAGRIEMGGRDLVRVPPARRDLGFVFQNYALFPHLSVTDNVAYGLASRGVRKPERDERAREMLALVGLESLGARRPAELSGGQQQRVAIARALAVSPSVLLMDEPLSNLDAKLRLEMREELHNLQRRVGVTTLFVTHDQEEAMTISDRLILLNAGVVEQVGSPAALYHRPRTPFVADFLGGGNVVDGRAVHGDGGTTVLEAPDLTFPIPGEDLPEGPVTVVLRTDRVRVGTVEAGGLAGTVEQSAFLGSAWRYRVRLDGGRVVHASGPPRLDGAADEGERVGLSWHPDDVIVVGSR</sequence>
<dbReference type="PROSITE" id="PS50893">
    <property type="entry name" value="ABC_TRANSPORTER_2"/>
    <property type="match status" value="1"/>
</dbReference>
<keyword evidence="1" id="KW-0813">Transport</keyword>
<accession>A0A3N4Z4V8</accession>
<evidence type="ECO:0000259" key="5">
    <source>
        <dbReference type="PROSITE" id="PS50893"/>
    </source>
</evidence>
<dbReference type="Pfam" id="PF00005">
    <property type="entry name" value="ABC_tran"/>
    <property type="match status" value="1"/>
</dbReference>
<evidence type="ECO:0000256" key="2">
    <source>
        <dbReference type="ARBA" id="ARBA00022741"/>
    </source>
</evidence>
<dbReference type="SUPFAM" id="SSF52540">
    <property type="entry name" value="P-loop containing nucleoside triphosphate hydrolases"/>
    <property type="match status" value="1"/>
</dbReference>
<dbReference type="GO" id="GO:0015418">
    <property type="term" value="F:ABC-type quaternary ammonium compound transporting activity"/>
    <property type="evidence" value="ECO:0007669"/>
    <property type="project" value="UniProtKB-EC"/>
</dbReference>
<protein>
    <recommendedName>
        <fullName evidence="4">ABC-type quaternary amine transporter</fullName>
        <ecNumber evidence="4">7.6.2.9</ecNumber>
    </recommendedName>
</protein>
<dbReference type="GO" id="GO:0016887">
    <property type="term" value="F:ATP hydrolysis activity"/>
    <property type="evidence" value="ECO:0007669"/>
    <property type="project" value="InterPro"/>
</dbReference>
<dbReference type="GO" id="GO:0043190">
    <property type="term" value="C:ATP-binding cassette (ABC) transporter complex"/>
    <property type="evidence" value="ECO:0007669"/>
    <property type="project" value="InterPro"/>
</dbReference>
<dbReference type="InterPro" id="IPR003439">
    <property type="entry name" value="ABC_transporter-like_ATP-bd"/>
</dbReference>
<dbReference type="PROSITE" id="PS00211">
    <property type="entry name" value="ABC_TRANSPORTER_1"/>
    <property type="match status" value="1"/>
</dbReference>
<dbReference type="Pfam" id="PF08402">
    <property type="entry name" value="TOBE_2"/>
    <property type="match status" value="1"/>
</dbReference>
<keyword evidence="3 6" id="KW-0067">ATP-binding</keyword>
<dbReference type="InterPro" id="IPR008995">
    <property type="entry name" value="Mo/tungstate-bd_C_term_dom"/>
</dbReference>
<evidence type="ECO:0000256" key="1">
    <source>
        <dbReference type="ARBA" id="ARBA00022448"/>
    </source>
</evidence>
<keyword evidence="7" id="KW-1185">Reference proteome</keyword>
<proteinExistence type="predicted"/>
<reference evidence="6 7" key="1">
    <citation type="submission" date="2018-11" db="EMBL/GenBank/DDBJ databases">
        <title>Sequencing the genomes of 1000 actinobacteria strains.</title>
        <authorList>
            <person name="Klenk H.-P."/>
        </authorList>
    </citation>
    <scope>NUCLEOTIDE SEQUENCE [LARGE SCALE GENOMIC DNA]</scope>
    <source>
        <strain evidence="6 7">DSM 14418</strain>
    </source>
</reference>
<evidence type="ECO:0000256" key="3">
    <source>
        <dbReference type="ARBA" id="ARBA00022840"/>
    </source>
</evidence>
<dbReference type="Gene3D" id="3.40.50.300">
    <property type="entry name" value="P-loop containing nucleotide triphosphate hydrolases"/>
    <property type="match status" value="1"/>
</dbReference>
<feature type="domain" description="ABC transporter" evidence="5">
    <location>
        <begin position="12"/>
        <end position="242"/>
    </location>
</feature>
<organism evidence="6 7">
    <name type="scientific">Georgenia muralis</name>
    <dbReference type="NCBI Taxonomy" id="154117"/>
    <lineage>
        <taxon>Bacteria</taxon>
        <taxon>Bacillati</taxon>
        <taxon>Actinomycetota</taxon>
        <taxon>Actinomycetes</taxon>
        <taxon>Micrococcales</taxon>
        <taxon>Bogoriellaceae</taxon>
        <taxon>Georgenia</taxon>
    </lineage>
</organism>
<dbReference type="Proteomes" id="UP000280726">
    <property type="component" value="Unassembled WGS sequence"/>
</dbReference>
<dbReference type="FunFam" id="3.40.50.300:FF:000425">
    <property type="entry name" value="Probable ABC transporter, ATP-binding subunit"/>
    <property type="match status" value="1"/>
</dbReference>
<dbReference type="PANTHER" id="PTHR42781">
    <property type="entry name" value="SPERMIDINE/PUTRESCINE IMPORT ATP-BINDING PROTEIN POTA"/>
    <property type="match status" value="1"/>
</dbReference>
<dbReference type="EC" id="7.6.2.9" evidence="4"/>
<evidence type="ECO:0000256" key="4">
    <source>
        <dbReference type="ARBA" id="ARBA00066388"/>
    </source>
</evidence>
<dbReference type="InterPro" id="IPR027417">
    <property type="entry name" value="P-loop_NTPase"/>
</dbReference>
<dbReference type="OrthoDB" id="9802264at2"/>
<keyword evidence="2" id="KW-0547">Nucleotide-binding</keyword>
<dbReference type="EMBL" id="RKRA01000001">
    <property type="protein sequence ID" value="RPF26954.1"/>
    <property type="molecule type" value="Genomic_DNA"/>
</dbReference>
<dbReference type="GO" id="GO:0005524">
    <property type="term" value="F:ATP binding"/>
    <property type="evidence" value="ECO:0007669"/>
    <property type="project" value="UniProtKB-KW"/>
</dbReference>